<keyword evidence="3" id="KW-1185">Reference proteome</keyword>
<dbReference type="AlphaFoldDB" id="A3K3C2"/>
<keyword evidence="1" id="KW-0472">Membrane</keyword>
<dbReference type="eggNOG" id="COG4961">
    <property type="taxonomic scope" value="Bacteria"/>
</dbReference>
<evidence type="ECO:0008006" key="4">
    <source>
        <dbReference type="Google" id="ProtNLM"/>
    </source>
</evidence>
<evidence type="ECO:0000256" key="1">
    <source>
        <dbReference type="SAM" id="Phobius"/>
    </source>
</evidence>
<dbReference type="OrthoDB" id="7907064at2"/>
<gene>
    <name evidence="2" type="ORF">SSE37_10849</name>
</gene>
<keyword evidence="1" id="KW-0812">Transmembrane</keyword>
<accession>A3K3C2</accession>
<dbReference type="RefSeq" id="WP_005858776.1">
    <property type="nucleotide sequence ID" value="NZ_AAYA01000006.1"/>
</dbReference>
<dbReference type="Proteomes" id="UP000005713">
    <property type="component" value="Unassembled WGS sequence"/>
</dbReference>
<protein>
    <recommendedName>
        <fullName evidence="4">TadE-like protein</fullName>
    </recommendedName>
</protein>
<comment type="caution">
    <text evidence="2">The sequence shown here is derived from an EMBL/GenBank/DDBJ whole genome shotgun (WGS) entry which is preliminary data.</text>
</comment>
<sequence length="183" mass="21042">MNSETRISRLGRFAGRFCREENGNSTLEFAFYFSIFFLVLAAGVEIAYMNLRHAMLERSVDRVVREIRLSTGEIPTYEQVRLSICDQAVIVDDCQNNLMLEMVEVDPRNVTMMEPNPDCRNAQEEPRPVRNFVHGKDNDLMLMRACLKYKPMMPSTGFGKELNLDTEGYAQMIVTAAFVQEPR</sequence>
<evidence type="ECO:0000313" key="2">
    <source>
        <dbReference type="EMBL" id="EBA08036.1"/>
    </source>
</evidence>
<organism evidence="2 3">
    <name type="scientific">Sagittula stellata (strain ATCC 700073 / DSM 11524 / E-37)</name>
    <dbReference type="NCBI Taxonomy" id="388399"/>
    <lineage>
        <taxon>Bacteria</taxon>
        <taxon>Pseudomonadati</taxon>
        <taxon>Pseudomonadota</taxon>
        <taxon>Alphaproteobacteria</taxon>
        <taxon>Rhodobacterales</taxon>
        <taxon>Roseobacteraceae</taxon>
        <taxon>Sagittula</taxon>
    </lineage>
</organism>
<keyword evidence="1" id="KW-1133">Transmembrane helix</keyword>
<proteinExistence type="predicted"/>
<evidence type="ECO:0000313" key="3">
    <source>
        <dbReference type="Proteomes" id="UP000005713"/>
    </source>
</evidence>
<reference evidence="2 3" key="1">
    <citation type="submission" date="2006-06" db="EMBL/GenBank/DDBJ databases">
        <authorList>
            <person name="Moran M.A."/>
            <person name="Ferriera S."/>
            <person name="Johnson J."/>
            <person name="Kravitz S."/>
            <person name="Beeson K."/>
            <person name="Sutton G."/>
            <person name="Rogers Y.-H."/>
            <person name="Friedman R."/>
            <person name="Frazier M."/>
            <person name="Venter J.C."/>
        </authorList>
    </citation>
    <scope>NUCLEOTIDE SEQUENCE [LARGE SCALE GENOMIC DNA]</scope>
    <source>
        <strain evidence="2 3">E-37</strain>
    </source>
</reference>
<feature type="transmembrane region" description="Helical" evidence="1">
    <location>
        <begin position="29"/>
        <end position="48"/>
    </location>
</feature>
<dbReference type="EMBL" id="AAYA01000006">
    <property type="protein sequence ID" value="EBA08036.1"/>
    <property type="molecule type" value="Genomic_DNA"/>
</dbReference>
<name>A3K3C2_SAGS3</name>